<reference evidence="3" key="1">
    <citation type="submission" date="2021-04" db="EMBL/GenBank/DDBJ databases">
        <title>Luteolibacter sp. 32A isolated from the skin of an Anderson's salamander (Ambystoma andersonii).</title>
        <authorList>
            <person name="Spergser J."/>
            <person name="Busse H.-J."/>
        </authorList>
    </citation>
    <scope>NUCLEOTIDE SEQUENCE</scope>
    <source>
        <strain evidence="3">32A</strain>
    </source>
</reference>
<evidence type="ECO:0000256" key="1">
    <source>
        <dbReference type="SAM" id="MobiDB-lite"/>
    </source>
</evidence>
<name>A0A975IXK3_9BACT</name>
<dbReference type="RefSeq" id="WP_211629300.1">
    <property type="nucleotide sequence ID" value="NZ_CP073100.1"/>
</dbReference>
<evidence type="ECO:0000313" key="4">
    <source>
        <dbReference type="Proteomes" id="UP000676169"/>
    </source>
</evidence>
<gene>
    <name evidence="3" type="ORF">KBB96_10375</name>
</gene>
<dbReference type="AlphaFoldDB" id="A0A975IXK3"/>
<feature type="chain" id="PRO_5037653558" description="Lipoprotein" evidence="2">
    <location>
        <begin position="29"/>
        <end position="85"/>
    </location>
</feature>
<evidence type="ECO:0000313" key="3">
    <source>
        <dbReference type="EMBL" id="QUE49277.1"/>
    </source>
</evidence>
<protein>
    <recommendedName>
        <fullName evidence="5">Lipoprotein</fullName>
    </recommendedName>
</protein>
<dbReference type="PROSITE" id="PS51257">
    <property type="entry name" value="PROKAR_LIPOPROTEIN"/>
    <property type="match status" value="1"/>
</dbReference>
<evidence type="ECO:0008006" key="5">
    <source>
        <dbReference type="Google" id="ProtNLM"/>
    </source>
</evidence>
<keyword evidence="4" id="KW-1185">Reference proteome</keyword>
<sequence length="85" mass="9065">MKTPSISRTTGRWIVAGLLAAASVAVVAACRTACGTIRNPGDHHPIHTALKKIRCSAAEARLRRQPPVPQQPFPTTGWDGNLALK</sequence>
<feature type="region of interest" description="Disordered" evidence="1">
    <location>
        <begin position="61"/>
        <end position="85"/>
    </location>
</feature>
<accession>A0A975IXK3</accession>
<dbReference type="KEGG" id="lamb:KBB96_10375"/>
<dbReference type="EMBL" id="CP073100">
    <property type="protein sequence ID" value="QUE49277.1"/>
    <property type="molecule type" value="Genomic_DNA"/>
</dbReference>
<organism evidence="3 4">
    <name type="scientific">Luteolibacter ambystomatis</name>
    <dbReference type="NCBI Taxonomy" id="2824561"/>
    <lineage>
        <taxon>Bacteria</taxon>
        <taxon>Pseudomonadati</taxon>
        <taxon>Verrucomicrobiota</taxon>
        <taxon>Verrucomicrobiia</taxon>
        <taxon>Verrucomicrobiales</taxon>
        <taxon>Verrucomicrobiaceae</taxon>
        <taxon>Luteolibacter</taxon>
    </lineage>
</organism>
<proteinExistence type="predicted"/>
<feature type="signal peptide" evidence="2">
    <location>
        <begin position="1"/>
        <end position="28"/>
    </location>
</feature>
<evidence type="ECO:0000256" key="2">
    <source>
        <dbReference type="SAM" id="SignalP"/>
    </source>
</evidence>
<dbReference type="Proteomes" id="UP000676169">
    <property type="component" value="Chromosome"/>
</dbReference>
<keyword evidence="2" id="KW-0732">Signal</keyword>